<dbReference type="InterPro" id="IPR029006">
    <property type="entry name" value="ADF-H/Gelsolin-like_dom_sf"/>
</dbReference>
<dbReference type="GO" id="GO:0051014">
    <property type="term" value="P:actin filament severing"/>
    <property type="evidence" value="ECO:0007669"/>
    <property type="project" value="TreeGrafter"/>
</dbReference>
<dbReference type="GO" id="GO:0005737">
    <property type="term" value="C:cytoplasm"/>
    <property type="evidence" value="ECO:0007669"/>
    <property type="project" value="TreeGrafter"/>
</dbReference>
<feature type="domain" description="Gelsolin-like" evidence="3">
    <location>
        <begin position="144"/>
        <end position="206"/>
    </location>
</feature>
<reference evidence="4" key="1">
    <citation type="submission" date="2016-06" db="UniProtKB">
        <authorList>
            <consortium name="WormBaseParasite"/>
        </authorList>
    </citation>
    <scope>IDENTIFICATION</scope>
</reference>
<evidence type="ECO:0000256" key="2">
    <source>
        <dbReference type="SAM" id="MobiDB-lite"/>
    </source>
</evidence>
<sequence>LEMWEIDEFYPKRVEDEVVQGRLLDGDCYIVLQTKRTPNQTLDWVIYYWIGLNASRDKQTCAAVHAVNLRNFLGAEGRTFREEQNDESEEFLALFGGSLMILEGAHGETGFFHVEEQGVVVKLYRLFGMEKRLMIVSMPLTPLSLDPKFCYLIDGHSQLFLWLGSQSRLMVRTKGRLLAEKISVRERRGEATIHLEPQGRESNTFWAVIMGRWAPRALPNLVNVSETENGSGNTAGANTSKTDGTNAANNHPPPPEVTAPQNVPRDFIPADWRLPQPILYDVRMGKGYLELPQVELPLGQLSKRALDPKHVYLLDSGGELFVWMGEKSTRFLRFAGCKLAQELTDIMPRGCFGGAESQLASVLATASELSSTAWLTFVRPAPQICSQGAENQIFRAQFYDWEEAIAVDFTRTVESVAKRGVDMNAILEKYKPATDLRALLTPRERALEWDEALQLMSDWNEELVEPIGPDLIPNTALQQFIMIDGKWVPVEQQWFGHFFNQDSYIVIARYWDFDDEHSAEDPEGGANAEEADELAEEERTKTVVYFWQGREASELNWLTFNFSLRKDMETRLSTNPKEDGRPLKVEFKRVRQQQEDLVFLAHFQRQLIIHSGRYRDRLDPARRDKVQMYYMRANGNAISTRSIEVPPLSNYMNSYFCYIVKVPGIIFSVDRSADDPPPPPLVWMWIGKHSHPNDKELLEKISKRIYKDVR</sequence>
<proteinExistence type="predicted"/>
<dbReference type="AlphaFoldDB" id="A0A182ZZA9"/>
<evidence type="ECO:0000256" key="1">
    <source>
        <dbReference type="ARBA" id="ARBA00022737"/>
    </source>
</evidence>
<dbReference type="PRINTS" id="PR00597">
    <property type="entry name" value="GELSOLIN"/>
</dbReference>
<dbReference type="Gene3D" id="3.40.20.10">
    <property type="entry name" value="Severin"/>
    <property type="match status" value="5"/>
</dbReference>
<dbReference type="GO" id="GO:0051015">
    <property type="term" value="F:actin filament binding"/>
    <property type="evidence" value="ECO:0007669"/>
    <property type="project" value="InterPro"/>
</dbReference>
<feature type="compositionally biased region" description="Polar residues" evidence="2">
    <location>
        <begin position="224"/>
        <end position="249"/>
    </location>
</feature>
<dbReference type="GO" id="GO:0005634">
    <property type="term" value="C:nucleus"/>
    <property type="evidence" value="ECO:0007669"/>
    <property type="project" value="TreeGrafter"/>
</dbReference>
<dbReference type="GO" id="GO:0051016">
    <property type="term" value="P:barbed-end actin filament capping"/>
    <property type="evidence" value="ECO:0007669"/>
    <property type="project" value="TreeGrafter"/>
</dbReference>
<dbReference type="GO" id="GO:0008154">
    <property type="term" value="P:actin polymerization or depolymerization"/>
    <property type="evidence" value="ECO:0007669"/>
    <property type="project" value="TreeGrafter"/>
</dbReference>
<dbReference type="WBParaSite" id="ECPE_0000004301-mRNA-1">
    <property type="protein sequence ID" value="ECPE_0000004301-mRNA-1"/>
    <property type="gene ID" value="ECPE_0000004301"/>
</dbReference>
<dbReference type="PANTHER" id="PTHR11977">
    <property type="entry name" value="VILLIN"/>
    <property type="match status" value="1"/>
</dbReference>
<name>A0A182ZZA9_9TREM</name>
<dbReference type="SMART" id="SM00262">
    <property type="entry name" value="GEL"/>
    <property type="match status" value="4"/>
</dbReference>
<dbReference type="Pfam" id="PF00626">
    <property type="entry name" value="Gelsolin"/>
    <property type="match status" value="3"/>
</dbReference>
<dbReference type="PANTHER" id="PTHR11977:SF51">
    <property type="entry name" value="PROTEIN FLIGHTLESS-1 HOMOLOG"/>
    <property type="match status" value="1"/>
</dbReference>
<evidence type="ECO:0000313" key="4">
    <source>
        <dbReference type="WBParaSite" id="ECPE_0000004301-mRNA-1"/>
    </source>
</evidence>
<dbReference type="InterPro" id="IPR007123">
    <property type="entry name" value="Gelsolin-like_dom"/>
</dbReference>
<dbReference type="SUPFAM" id="SSF55753">
    <property type="entry name" value="Actin depolymerizing proteins"/>
    <property type="match status" value="5"/>
</dbReference>
<dbReference type="GO" id="GO:0015629">
    <property type="term" value="C:actin cytoskeleton"/>
    <property type="evidence" value="ECO:0007669"/>
    <property type="project" value="TreeGrafter"/>
</dbReference>
<evidence type="ECO:0000259" key="3">
    <source>
        <dbReference type="Pfam" id="PF00626"/>
    </source>
</evidence>
<dbReference type="GO" id="GO:0030239">
    <property type="term" value="P:myofibril assembly"/>
    <property type="evidence" value="ECO:0007669"/>
    <property type="project" value="TreeGrafter"/>
</dbReference>
<organism evidence="4">
    <name type="scientific">Echinostoma caproni</name>
    <dbReference type="NCBI Taxonomy" id="27848"/>
    <lineage>
        <taxon>Eukaryota</taxon>
        <taxon>Metazoa</taxon>
        <taxon>Spiralia</taxon>
        <taxon>Lophotrochozoa</taxon>
        <taxon>Platyhelminthes</taxon>
        <taxon>Trematoda</taxon>
        <taxon>Digenea</taxon>
        <taxon>Plagiorchiida</taxon>
        <taxon>Echinostomata</taxon>
        <taxon>Echinostomatoidea</taxon>
        <taxon>Echinostomatidae</taxon>
        <taxon>Echinostoma</taxon>
    </lineage>
</organism>
<protein>
    <submittedName>
        <fullName evidence="4">HP domain-containing protein</fullName>
    </submittedName>
</protein>
<feature type="region of interest" description="Disordered" evidence="2">
    <location>
        <begin position="224"/>
        <end position="262"/>
    </location>
</feature>
<feature type="domain" description="Gelsolin-like" evidence="3">
    <location>
        <begin position="17"/>
        <end position="92"/>
    </location>
</feature>
<dbReference type="GO" id="GO:0005546">
    <property type="term" value="F:phosphatidylinositol-4,5-bisphosphate binding"/>
    <property type="evidence" value="ECO:0007669"/>
    <property type="project" value="TreeGrafter"/>
</dbReference>
<keyword evidence="1" id="KW-0677">Repeat</keyword>
<accession>A0A182ZZA9</accession>
<feature type="domain" description="Gelsolin-like" evidence="3">
    <location>
        <begin position="294"/>
        <end position="344"/>
    </location>
</feature>
<dbReference type="InterPro" id="IPR007122">
    <property type="entry name" value="Villin/Gelsolin"/>
</dbReference>